<accession>A0A916TJU6</accession>
<dbReference type="OrthoDB" id="8420594at2"/>
<dbReference type="EMBL" id="BMFA01000006">
    <property type="protein sequence ID" value="GGB49897.1"/>
    <property type="molecule type" value="Genomic_DNA"/>
</dbReference>
<dbReference type="Pfam" id="PF10932">
    <property type="entry name" value="DUF2783"/>
    <property type="match status" value="1"/>
</dbReference>
<dbReference type="RefSeq" id="WP_150496269.1">
    <property type="nucleotide sequence ID" value="NZ_BMFA01000006.1"/>
</dbReference>
<comment type="caution">
    <text evidence="1">The sequence shown here is derived from an EMBL/GenBank/DDBJ whole genome shotgun (WGS) entry which is preliminary data.</text>
</comment>
<keyword evidence="2" id="KW-1185">Reference proteome</keyword>
<reference evidence="1" key="2">
    <citation type="submission" date="2020-09" db="EMBL/GenBank/DDBJ databases">
        <authorList>
            <person name="Sun Q."/>
            <person name="Zhou Y."/>
        </authorList>
    </citation>
    <scope>NUCLEOTIDE SEQUENCE</scope>
    <source>
        <strain evidence="1">CGMCC 1.12426</strain>
    </source>
</reference>
<reference evidence="1" key="1">
    <citation type="journal article" date="2014" name="Int. J. Syst. Evol. Microbiol.">
        <title>Complete genome sequence of Corynebacterium casei LMG S-19264T (=DSM 44701T), isolated from a smear-ripened cheese.</title>
        <authorList>
            <consortium name="US DOE Joint Genome Institute (JGI-PGF)"/>
            <person name="Walter F."/>
            <person name="Albersmeier A."/>
            <person name="Kalinowski J."/>
            <person name="Ruckert C."/>
        </authorList>
    </citation>
    <scope>NUCLEOTIDE SEQUENCE</scope>
    <source>
        <strain evidence="1">CGMCC 1.12426</strain>
    </source>
</reference>
<evidence type="ECO:0000313" key="2">
    <source>
        <dbReference type="Proteomes" id="UP000605148"/>
    </source>
</evidence>
<protein>
    <recommendedName>
        <fullName evidence="3">DUF2783 domain-containing protein</fullName>
    </recommendedName>
</protein>
<name>A0A916TJU6_9HYPH</name>
<sequence length="67" mass="7229">MSASTTATPNLDRPDDFYADLLAAHEGLSKDESDALNARLILILANEIGDRAILKSSIEKAMLNITI</sequence>
<proteinExistence type="predicted"/>
<evidence type="ECO:0000313" key="1">
    <source>
        <dbReference type="EMBL" id="GGB49897.1"/>
    </source>
</evidence>
<dbReference type="AlphaFoldDB" id="A0A916TJU6"/>
<evidence type="ECO:0008006" key="3">
    <source>
        <dbReference type="Google" id="ProtNLM"/>
    </source>
</evidence>
<dbReference type="Proteomes" id="UP000605148">
    <property type="component" value="Unassembled WGS sequence"/>
</dbReference>
<organism evidence="1 2">
    <name type="scientific">Roseibium aquae</name>
    <dbReference type="NCBI Taxonomy" id="1323746"/>
    <lineage>
        <taxon>Bacteria</taxon>
        <taxon>Pseudomonadati</taxon>
        <taxon>Pseudomonadota</taxon>
        <taxon>Alphaproteobacteria</taxon>
        <taxon>Hyphomicrobiales</taxon>
        <taxon>Stappiaceae</taxon>
        <taxon>Roseibium</taxon>
    </lineage>
</organism>
<gene>
    <name evidence="1" type="ORF">GCM10011316_22510</name>
</gene>
<dbReference type="InterPro" id="IPR021233">
    <property type="entry name" value="DUF2783"/>
</dbReference>